<dbReference type="InterPro" id="IPR011049">
    <property type="entry name" value="Serralysin-like_metalloprot_C"/>
</dbReference>
<comment type="subcellular location">
    <subcellularLocation>
        <location evidence="1">Secreted</location>
    </subcellularLocation>
</comment>
<evidence type="ECO:0000256" key="1">
    <source>
        <dbReference type="ARBA" id="ARBA00004613"/>
    </source>
</evidence>
<protein>
    <submittedName>
        <fullName evidence="3">Calcium-binding protein</fullName>
    </submittedName>
</protein>
<dbReference type="SUPFAM" id="SSF51120">
    <property type="entry name" value="beta-Roll"/>
    <property type="match status" value="4"/>
</dbReference>
<name>A0A7D7LCR6_9NOSO</name>
<dbReference type="AlphaFoldDB" id="A0A7D7LCR6"/>
<dbReference type="GO" id="GO:0005576">
    <property type="term" value="C:extracellular region"/>
    <property type="evidence" value="ECO:0007669"/>
    <property type="project" value="UniProtKB-SubCell"/>
</dbReference>
<evidence type="ECO:0000256" key="2">
    <source>
        <dbReference type="ARBA" id="ARBA00022525"/>
    </source>
</evidence>
<dbReference type="PRINTS" id="PR00313">
    <property type="entry name" value="CABNDNGRPT"/>
</dbReference>
<dbReference type="PANTHER" id="PTHR38340">
    <property type="entry name" value="S-LAYER PROTEIN"/>
    <property type="match status" value="1"/>
</dbReference>
<dbReference type="RefSeq" id="WP_181932026.1">
    <property type="nucleotide sequence ID" value="NZ_CP054698.1"/>
</dbReference>
<evidence type="ECO:0000313" key="4">
    <source>
        <dbReference type="Proteomes" id="UP000514713"/>
    </source>
</evidence>
<organism evidence="3 4">
    <name type="scientific">Nostoc edaphicum CCNP1411</name>
    <dbReference type="NCBI Taxonomy" id="1472755"/>
    <lineage>
        <taxon>Bacteria</taxon>
        <taxon>Bacillati</taxon>
        <taxon>Cyanobacteriota</taxon>
        <taxon>Cyanophyceae</taxon>
        <taxon>Nostocales</taxon>
        <taxon>Nostocaceae</taxon>
        <taxon>Nostoc</taxon>
    </lineage>
</organism>
<dbReference type="KEGG" id="ned:HUN01_15550"/>
<dbReference type="GO" id="GO:0005509">
    <property type="term" value="F:calcium ion binding"/>
    <property type="evidence" value="ECO:0007669"/>
    <property type="project" value="InterPro"/>
</dbReference>
<dbReference type="InterPro" id="IPR050557">
    <property type="entry name" value="RTX_toxin/Mannuronan_C5-epim"/>
</dbReference>
<keyword evidence="2" id="KW-0964">Secreted</keyword>
<dbReference type="Pfam" id="PF00353">
    <property type="entry name" value="HemolysinCabind"/>
    <property type="match status" value="4"/>
</dbReference>
<keyword evidence="4" id="KW-1185">Reference proteome</keyword>
<reference evidence="4" key="1">
    <citation type="submission" date="2020-06" db="EMBL/GenBank/DDBJ databases">
        <title>Nostoc edaphicum CCNP1411 genome.</title>
        <authorList>
            <person name="Fidor A."/>
            <person name="Grabski M."/>
            <person name="Gawor J."/>
            <person name="Gromadka R."/>
            <person name="Wegrzyn G."/>
            <person name="Mazur-Marzec H."/>
        </authorList>
    </citation>
    <scope>NUCLEOTIDE SEQUENCE [LARGE SCALE GENOMIC DNA]</scope>
    <source>
        <strain evidence="4">CCNP1411</strain>
    </source>
</reference>
<dbReference type="InterPro" id="IPR018511">
    <property type="entry name" value="Hemolysin-typ_Ca-bd_CS"/>
</dbReference>
<sequence length="503" mass="51337">MLIVGTRFDDVLIGTSLDDIVLGLAGNDRIIGSIGNDTLVGGSETDTADYSELGQAVTLEAAGVVNKGKSGKDQLLEIETIIGAKGQANAIDGSIGTATTSLNVNLSTNSLIINGVPGLGTLTFKVQNFVNVTGTSQNDTIIGDSANNLLEGGKGNDEILGGNGNDTVRGGDGNDVIGGGSKGVIFASRLGDGNDIVEGGSGDDILIGGTGNDLIDGGIGIDTADYSGLGNAISLEAVGIVNKEGISGKDQLVKIETIIGAKGQANAIDGSIGTATTSLNVNLSTNSLIVNGVPGLGTLTFKVQNFVNVTGTSQNDAIIGNLANNLLKGGKGNDQLSGLDGKDTLVGVDTASVQPGIKEIDILTGGADPDTFVIGDEKNPYYVGGGGFFGLNDFAFIGDFQTGQDKIQLKKLENYIFGSNYIAIGSPFGSITNDTLSSEDINDPQLESTVNEIIKNNGSKNSLSLGVSLDTTENSTDSSVILPRFDVITILANNYSLSDIQFV</sequence>
<proteinExistence type="predicted"/>
<dbReference type="InterPro" id="IPR001343">
    <property type="entry name" value="Hemolysn_Ca-bd"/>
</dbReference>
<dbReference type="Gene3D" id="2.150.10.10">
    <property type="entry name" value="Serralysin-like metalloprotease, C-terminal"/>
    <property type="match status" value="4"/>
</dbReference>
<evidence type="ECO:0000313" key="3">
    <source>
        <dbReference type="EMBL" id="QMS88948.1"/>
    </source>
</evidence>
<accession>A0A7D7LCR6</accession>
<gene>
    <name evidence="3" type="ORF">HUN01_15550</name>
</gene>
<dbReference type="Proteomes" id="UP000514713">
    <property type="component" value="Chromosome"/>
</dbReference>
<dbReference type="PANTHER" id="PTHR38340:SF1">
    <property type="entry name" value="S-LAYER PROTEIN"/>
    <property type="match status" value="1"/>
</dbReference>
<dbReference type="PROSITE" id="PS00330">
    <property type="entry name" value="HEMOLYSIN_CALCIUM"/>
    <property type="match status" value="2"/>
</dbReference>
<dbReference type="EMBL" id="CP054698">
    <property type="protein sequence ID" value="QMS88948.1"/>
    <property type="molecule type" value="Genomic_DNA"/>
</dbReference>